<reference evidence="2" key="1">
    <citation type="submission" date="2020-06" db="EMBL/GenBank/DDBJ databases">
        <title>Thalassolituus marinus alknpb1M-1, a hydrocarbon-degrading bacterium isolated from the deep-sea overlying water using an in-situ strategy from the South China Sea basin.</title>
        <authorList>
            <person name="Dong C."/>
            <person name="Chen Y."/>
            <person name="Shao Z."/>
        </authorList>
    </citation>
    <scope>NUCLEOTIDE SEQUENCE [LARGE SCALE GENOMIC DNA]</scope>
    <source>
        <strain evidence="2">alknpb1M-1</strain>
    </source>
</reference>
<accession>A0ABY6AEQ8</accession>
<keyword evidence="2" id="KW-1185">Reference proteome</keyword>
<protein>
    <submittedName>
        <fullName evidence="1">Uncharacterized protein</fullName>
    </submittedName>
</protein>
<name>A0ABY6AEQ8_9GAMM</name>
<proteinExistence type="predicted"/>
<gene>
    <name evidence="1" type="ORF">HUF19_14050</name>
</gene>
<dbReference type="Proteomes" id="UP001065322">
    <property type="component" value="Chromosome"/>
</dbReference>
<organism evidence="1 2">
    <name type="scientific">Thalassolituus hydrocarboniclasticus</name>
    <dbReference type="NCBI Taxonomy" id="2742796"/>
    <lineage>
        <taxon>Bacteria</taxon>
        <taxon>Pseudomonadati</taxon>
        <taxon>Pseudomonadota</taxon>
        <taxon>Gammaproteobacteria</taxon>
        <taxon>Oceanospirillales</taxon>
        <taxon>Oceanospirillaceae</taxon>
        <taxon>Thalassolituus</taxon>
    </lineage>
</organism>
<dbReference type="RefSeq" id="WP_260997212.1">
    <property type="nucleotide sequence ID" value="NZ_CP054475.1"/>
</dbReference>
<dbReference type="EMBL" id="CP054475">
    <property type="protein sequence ID" value="UXD88479.1"/>
    <property type="molecule type" value="Genomic_DNA"/>
</dbReference>
<sequence>MLATVIKSVFLFIAGPVISVHASEVITYSGKAYSMDDSRTLLYCEEHQLKLLNDEPYKRQVRYFDSNNNLIAEKENNYFSNPAAPEFSFHDKRHNYYEQARYNDDGSLTLILKEDNDSQSQKIPVKDLQNNLIIDAGFDEFVRRHWQSLLSGQTVSFSFASVARLDLISFRLKKIADDDQKLVLSMRLESRLLAWLLDPIELTYDRNSRNLLRYRGLSNIMDTNGETYSADIRYDYSSGCQSSPSSATGSS</sequence>
<evidence type="ECO:0000313" key="2">
    <source>
        <dbReference type="Proteomes" id="UP001065322"/>
    </source>
</evidence>
<evidence type="ECO:0000313" key="1">
    <source>
        <dbReference type="EMBL" id="UXD88479.1"/>
    </source>
</evidence>